<feature type="transmembrane region" description="Helical" evidence="7">
    <location>
        <begin position="344"/>
        <end position="364"/>
    </location>
</feature>
<feature type="compositionally biased region" description="Acidic residues" evidence="6">
    <location>
        <begin position="157"/>
        <end position="176"/>
    </location>
</feature>
<feature type="transmembrane region" description="Helical" evidence="7">
    <location>
        <begin position="384"/>
        <end position="404"/>
    </location>
</feature>
<dbReference type="PANTHER" id="PTHR22950:SF332">
    <property type="entry name" value="AMINO ACID TRANSPORTER (EUROFUNG)"/>
    <property type="match status" value="1"/>
</dbReference>
<evidence type="ECO:0000256" key="4">
    <source>
        <dbReference type="ARBA" id="ARBA00022989"/>
    </source>
</evidence>
<dbReference type="OrthoDB" id="1684102at2759"/>
<keyword evidence="4 7" id="KW-1133">Transmembrane helix</keyword>
<feature type="transmembrane region" description="Helical" evidence="7">
    <location>
        <begin position="564"/>
        <end position="588"/>
    </location>
</feature>
<dbReference type="AlphaFoldDB" id="A0A0U4YUA6"/>
<evidence type="ECO:0000256" key="2">
    <source>
        <dbReference type="ARBA" id="ARBA00008066"/>
    </source>
</evidence>
<feature type="transmembrane region" description="Helical" evidence="7">
    <location>
        <begin position="530"/>
        <end position="552"/>
    </location>
</feature>
<protein>
    <submittedName>
        <fullName evidence="9">Putative Amino acid transporter</fullName>
    </submittedName>
</protein>
<reference evidence="10" key="1">
    <citation type="journal article" date="2016" name="Genome Announc.">
        <title>Draft genome sequences of fungus Aspergillus calidoustus.</title>
        <authorList>
            <person name="Horn F."/>
            <person name="Linde J."/>
            <person name="Mattern D.J."/>
            <person name="Walther G."/>
            <person name="Guthke R."/>
            <person name="Scherlach K."/>
            <person name="Martin K."/>
            <person name="Brakhage A.A."/>
            <person name="Petzke L."/>
            <person name="Valiante V."/>
        </authorList>
    </citation>
    <scope>NUCLEOTIDE SEQUENCE [LARGE SCALE GENOMIC DNA]</scope>
    <source>
        <strain evidence="10">SF006504</strain>
    </source>
</reference>
<evidence type="ECO:0000256" key="1">
    <source>
        <dbReference type="ARBA" id="ARBA00004141"/>
    </source>
</evidence>
<dbReference type="Pfam" id="PF01490">
    <property type="entry name" value="Aa_trans"/>
    <property type="match status" value="1"/>
</dbReference>
<dbReference type="Proteomes" id="UP000054771">
    <property type="component" value="Unassembled WGS sequence"/>
</dbReference>
<evidence type="ECO:0000256" key="5">
    <source>
        <dbReference type="ARBA" id="ARBA00023136"/>
    </source>
</evidence>
<feature type="transmembrane region" description="Helical" evidence="7">
    <location>
        <begin position="416"/>
        <end position="440"/>
    </location>
</feature>
<keyword evidence="5 7" id="KW-0472">Membrane</keyword>
<dbReference type="InterPro" id="IPR013057">
    <property type="entry name" value="AA_transpt_TM"/>
</dbReference>
<evidence type="ECO:0000313" key="10">
    <source>
        <dbReference type="Proteomes" id="UP000054771"/>
    </source>
</evidence>
<organism evidence="9 10">
    <name type="scientific">Aspergillus calidoustus</name>
    <dbReference type="NCBI Taxonomy" id="454130"/>
    <lineage>
        <taxon>Eukaryota</taxon>
        <taxon>Fungi</taxon>
        <taxon>Dikarya</taxon>
        <taxon>Ascomycota</taxon>
        <taxon>Pezizomycotina</taxon>
        <taxon>Eurotiomycetes</taxon>
        <taxon>Eurotiomycetidae</taxon>
        <taxon>Eurotiales</taxon>
        <taxon>Aspergillaceae</taxon>
        <taxon>Aspergillus</taxon>
        <taxon>Aspergillus subgen. Nidulantes</taxon>
    </lineage>
</organism>
<feature type="transmembrane region" description="Helical" evidence="7">
    <location>
        <begin position="277"/>
        <end position="298"/>
    </location>
</feature>
<dbReference type="OMA" id="WIRNISK"/>
<keyword evidence="3 7" id="KW-0812">Transmembrane</keyword>
<feature type="compositionally biased region" description="Basic residues" evidence="6">
    <location>
        <begin position="186"/>
        <end position="195"/>
    </location>
</feature>
<feature type="transmembrane region" description="Helical" evidence="7">
    <location>
        <begin position="231"/>
        <end position="252"/>
    </location>
</feature>
<dbReference type="GO" id="GO:0005774">
    <property type="term" value="C:vacuolar membrane"/>
    <property type="evidence" value="ECO:0007669"/>
    <property type="project" value="TreeGrafter"/>
</dbReference>
<evidence type="ECO:0000256" key="3">
    <source>
        <dbReference type="ARBA" id="ARBA00022692"/>
    </source>
</evidence>
<gene>
    <name evidence="9" type="ORF">ASPCAL00069</name>
</gene>
<feature type="region of interest" description="Disordered" evidence="6">
    <location>
        <begin position="1"/>
        <end position="112"/>
    </location>
</feature>
<feature type="transmembrane region" description="Helical" evidence="7">
    <location>
        <begin position="318"/>
        <end position="335"/>
    </location>
</feature>
<feature type="compositionally biased region" description="Low complexity" evidence="6">
    <location>
        <begin position="1"/>
        <end position="21"/>
    </location>
</feature>
<dbReference type="PANTHER" id="PTHR22950">
    <property type="entry name" value="AMINO ACID TRANSPORTER"/>
    <property type="match status" value="1"/>
</dbReference>
<accession>A0A0U4YUA6</accession>
<evidence type="ECO:0000313" key="9">
    <source>
        <dbReference type="EMBL" id="CEL00469.1"/>
    </source>
</evidence>
<dbReference type="GO" id="GO:0005302">
    <property type="term" value="F:L-tyrosine transmembrane transporter activity"/>
    <property type="evidence" value="ECO:0007669"/>
    <property type="project" value="TreeGrafter"/>
</dbReference>
<evidence type="ECO:0000256" key="6">
    <source>
        <dbReference type="SAM" id="MobiDB-lite"/>
    </source>
</evidence>
<dbReference type="STRING" id="454130.A0A0U4YUA6"/>
<feature type="region of interest" description="Disordered" evidence="6">
    <location>
        <begin position="157"/>
        <end position="199"/>
    </location>
</feature>
<name>A0A0U4YUA6_ASPCI</name>
<dbReference type="EMBL" id="CDMC01000001">
    <property type="protein sequence ID" value="CEL00469.1"/>
    <property type="molecule type" value="Genomic_DNA"/>
</dbReference>
<comment type="subcellular location">
    <subcellularLocation>
        <location evidence="1">Membrane</location>
        <topology evidence="1">Multi-pass membrane protein</topology>
    </subcellularLocation>
</comment>
<feature type="transmembrane region" description="Helical" evidence="7">
    <location>
        <begin position="460"/>
        <end position="485"/>
    </location>
</feature>
<evidence type="ECO:0000256" key="7">
    <source>
        <dbReference type="SAM" id="Phobius"/>
    </source>
</evidence>
<sequence>MPEPASTSSNSSASVPISIPSDEAIPREEAILSQHLDPQFTASLHDEAAFPDMETRPIPSGTPEPQSSLRLQGGDMHRDLYRLDAKTKQSRMDKRAKSFSAATVRPSERDEEGIAALEPGSFRRHFIRQNIGQDHPALRRSFLEYLDMYGNFAGEDLEETESETSEESVQGEEEPPEPERRPLLGTRRHTRRRSFRPGDATNTKTFFTLLKAFIGTGIIFLPKAFRNGGILFSSITLVTVALISTVCFHLLLQCRRHYGGGYGDIGERIAGPKLRSLILASVAISQIGFVCACIIFTAENLRAFFLAVTPATIRSLTTAHLIGVQLLVLIPLAFIRNISKLGPVALLADAFILFGLAYIYFYDIASLATRGIGPGVKLFNSDSFTLTIGSCIFTFEGIGLVLPIQSSMKRPQSFDGLLYAVMAIITVLFTAVGALSYAAFGQDTQTEIFTNLPQDSPLVNTIQCLYSLAILVGTPIQLFPAVRIAEGQLFGHLSGKRDPSTKWKKNVLRTSAVLGCGVIAALGAGDLDKFVSLIGSFACVPLVYIYPAFLHWKGVADTPWAKRGDLAMVVLGFGFMVYTTSATVSVWLRGRAP</sequence>
<feature type="domain" description="Amino acid transporter transmembrane" evidence="8">
    <location>
        <begin position="200"/>
        <end position="584"/>
    </location>
</feature>
<proteinExistence type="inferred from homology"/>
<feature type="compositionally biased region" description="Basic and acidic residues" evidence="6">
    <location>
        <begin position="75"/>
        <end position="96"/>
    </location>
</feature>
<comment type="similarity">
    <text evidence="2">Belongs to the amino acid/polyamine transporter 2 family.</text>
</comment>
<evidence type="ECO:0000259" key="8">
    <source>
        <dbReference type="Pfam" id="PF01490"/>
    </source>
</evidence>
<keyword evidence="10" id="KW-1185">Reference proteome</keyword>